<dbReference type="Proteomes" id="UP001231736">
    <property type="component" value="Unassembled WGS sequence"/>
</dbReference>
<protein>
    <submittedName>
        <fullName evidence="1">Uncharacterized protein</fullName>
    </submittedName>
</protein>
<dbReference type="EMBL" id="JASAYT010000019">
    <property type="protein sequence ID" value="MDP8175122.1"/>
    <property type="molecule type" value="Genomic_DNA"/>
</dbReference>
<name>A0AAJ6NE70_9PAST</name>
<accession>A0AAJ6NE70</accession>
<reference evidence="1" key="1">
    <citation type="journal article" date="2023" name="Front. Microbiol.">
        <title>Phylogeography and host specificity of Pasteurellaceae pathogenic to sea-farmed fish in the north-east Atlantic.</title>
        <authorList>
            <person name="Gulla S."/>
            <person name="Colquhoun D.J."/>
            <person name="Olsen A.B."/>
            <person name="Spilsberg B."/>
            <person name="Lagesen K."/>
            <person name="Aakesson C.P."/>
            <person name="Strom S."/>
            <person name="Manji F."/>
            <person name="Birkbeck T.H."/>
            <person name="Nilsen H.K."/>
        </authorList>
    </citation>
    <scope>NUCLEOTIDE SEQUENCE</scope>
    <source>
        <strain evidence="1">98B1</strain>
    </source>
</reference>
<comment type="caution">
    <text evidence="1">The sequence shown here is derived from an EMBL/GenBank/DDBJ whole genome shotgun (WGS) entry which is preliminary data.</text>
</comment>
<gene>
    <name evidence="1" type="ORF">QJU97_06615</name>
</gene>
<proteinExistence type="predicted"/>
<organism evidence="1 2">
    <name type="scientific">Phocoenobacter skyensis</name>
    <dbReference type="NCBI Taxonomy" id="97481"/>
    <lineage>
        <taxon>Bacteria</taxon>
        <taxon>Pseudomonadati</taxon>
        <taxon>Pseudomonadota</taxon>
        <taxon>Gammaproteobacteria</taxon>
        <taxon>Pasteurellales</taxon>
        <taxon>Pasteurellaceae</taxon>
        <taxon>Phocoenobacter</taxon>
    </lineage>
</organism>
<sequence>MSINDKLELAFYKKEGIEFEKFTVSIYRLDFPDLQLVKPQGQKGDGANDGYISGELILQVYAPEKVDATKAIEKMRRDFERAKNFDWNFNKWYFVINDKFQGLHPDVLQAIEQLRRDNPNYNIKIIRSIDLKDKILSHLRKNKLRVQIILNADKDISEFNHFEKIANVIDVLSQSASIRKVETIEFKNFSEEEFLPDGIEKLKIRL</sequence>
<evidence type="ECO:0000313" key="2">
    <source>
        <dbReference type="Proteomes" id="UP001231736"/>
    </source>
</evidence>
<dbReference type="AlphaFoldDB" id="A0AAJ6NE70"/>
<evidence type="ECO:0000313" key="1">
    <source>
        <dbReference type="EMBL" id="MDP8175122.1"/>
    </source>
</evidence>
<dbReference type="RefSeq" id="WP_306375357.1">
    <property type="nucleotide sequence ID" value="NZ_JASAYT010000019.1"/>
</dbReference>